<evidence type="ECO:0000313" key="2">
    <source>
        <dbReference type="Proteomes" id="UP000050421"/>
    </source>
</evidence>
<gene>
    <name evidence="1" type="ORF">HLUCCX10_07150</name>
</gene>
<reference evidence="1 2" key="1">
    <citation type="submission" date="2015-09" db="EMBL/GenBank/DDBJ databases">
        <title>Identification and resolution of microdiversity through metagenomic sequencing of parallel consortia.</title>
        <authorList>
            <person name="Nelson W.C."/>
            <person name="Romine M.F."/>
            <person name="Lindemann S.R."/>
        </authorList>
    </citation>
    <scope>NUCLEOTIDE SEQUENCE [LARGE SCALE GENOMIC DNA]</scope>
    <source>
        <strain evidence="1">HL-49</strain>
    </source>
</reference>
<accession>A0A0P8AMY5</accession>
<proteinExistence type="predicted"/>
<dbReference type="STRING" id="1305737.GCA_000526355_02170"/>
<organism evidence="1 2">
    <name type="scientific">Algoriphagus marincola HL-49</name>
    <dbReference type="NCBI Taxonomy" id="1305737"/>
    <lineage>
        <taxon>Bacteria</taxon>
        <taxon>Pseudomonadati</taxon>
        <taxon>Bacteroidota</taxon>
        <taxon>Cytophagia</taxon>
        <taxon>Cytophagales</taxon>
        <taxon>Cyclobacteriaceae</taxon>
        <taxon>Algoriphagus</taxon>
    </lineage>
</organism>
<dbReference type="Proteomes" id="UP000050421">
    <property type="component" value="Unassembled WGS sequence"/>
</dbReference>
<dbReference type="AlphaFoldDB" id="A0A0P8AMY5"/>
<dbReference type="EMBL" id="LJXT01000034">
    <property type="protein sequence ID" value="KPQ17061.1"/>
    <property type="molecule type" value="Genomic_DNA"/>
</dbReference>
<dbReference type="PATRIC" id="fig|1305737.6.peg.2073"/>
<evidence type="ECO:0000313" key="1">
    <source>
        <dbReference type="EMBL" id="KPQ17061.1"/>
    </source>
</evidence>
<name>A0A0P8AMY5_9BACT</name>
<sequence>MELTDEEFDLLDELYFVQSFDYLLEELGWSDEVLLQTLHSLFQKGMIKCLASPDDELFGDVDILSEGKSLLFLATKKGLMAHNAI</sequence>
<comment type="caution">
    <text evidence="1">The sequence shown here is derived from an EMBL/GenBank/DDBJ whole genome shotgun (WGS) entry which is preliminary data.</text>
</comment>
<protein>
    <submittedName>
        <fullName evidence="1">Uncharacterized protein</fullName>
    </submittedName>
</protein>